<evidence type="ECO:0000313" key="2">
    <source>
        <dbReference type="Proteomes" id="UP000789405"/>
    </source>
</evidence>
<organism evidence="1 2">
    <name type="scientific">Dentiscutata erythropus</name>
    <dbReference type="NCBI Taxonomy" id="1348616"/>
    <lineage>
        <taxon>Eukaryota</taxon>
        <taxon>Fungi</taxon>
        <taxon>Fungi incertae sedis</taxon>
        <taxon>Mucoromycota</taxon>
        <taxon>Glomeromycotina</taxon>
        <taxon>Glomeromycetes</taxon>
        <taxon>Diversisporales</taxon>
        <taxon>Gigasporaceae</taxon>
        <taxon>Dentiscutata</taxon>
    </lineage>
</organism>
<sequence>GAYDLSDEMRIYLLDKNFYKIRDMNLEEGNDLYERCLREFKHVSTGRSRDRRNYYFLVRIMSELSKTKDCQLSDKARYQIGVWYHSEHVPFAETKVVCRIFQDMADDESSMYRLKAAEAYANIMFRSDARSVIKYLKIALELNKPAIYYALGIAYKEIDQLDEGKPYIRQAAKMGIKVAQEKCKELKIDY</sequence>
<gene>
    <name evidence="1" type="ORF">DERYTH_LOCUS26430</name>
</gene>
<dbReference type="Proteomes" id="UP000789405">
    <property type="component" value="Unassembled WGS sequence"/>
</dbReference>
<feature type="non-terminal residue" evidence="1">
    <location>
        <position position="1"/>
    </location>
</feature>
<comment type="caution">
    <text evidence="1">The sequence shown here is derived from an EMBL/GenBank/DDBJ whole genome shotgun (WGS) entry which is preliminary data.</text>
</comment>
<reference evidence="1" key="1">
    <citation type="submission" date="2021-06" db="EMBL/GenBank/DDBJ databases">
        <authorList>
            <person name="Kallberg Y."/>
            <person name="Tangrot J."/>
            <person name="Rosling A."/>
        </authorList>
    </citation>
    <scope>NUCLEOTIDE SEQUENCE</scope>
    <source>
        <strain evidence="1">MA453B</strain>
    </source>
</reference>
<dbReference type="SUPFAM" id="SSF81901">
    <property type="entry name" value="HCP-like"/>
    <property type="match status" value="1"/>
</dbReference>
<accession>A0A9N9K952</accession>
<dbReference type="InterPro" id="IPR011990">
    <property type="entry name" value="TPR-like_helical_dom_sf"/>
</dbReference>
<keyword evidence="2" id="KW-1185">Reference proteome</keyword>
<proteinExistence type="predicted"/>
<dbReference type="AlphaFoldDB" id="A0A9N9K952"/>
<protein>
    <submittedName>
        <fullName evidence="1">23871_t:CDS:1</fullName>
    </submittedName>
</protein>
<dbReference type="Gene3D" id="1.25.40.10">
    <property type="entry name" value="Tetratricopeptide repeat domain"/>
    <property type="match status" value="1"/>
</dbReference>
<dbReference type="EMBL" id="CAJVPY010055173">
    <property type="protein sequence ID" value="CAG8817381.1"/>
    <property type="molecule type" value="Genomic_DNA"/>
</dbReference>
<evidence type="ECO:0000313" key="1">
    <source>
        <dbReference type="EMBL" id="CAG8817381.1"/>
    </source>
</evidence>
<name>A0A9N9K952_9GLOM</name>